<protein>
    <submittedName>
        <fullName evidence="1">Uncharacterized protein</fullName>
    </submittedName>
</protein>
<reference evidence="2" key="1">
    <citation type="submission" date="2019-07" db="EMBL/GenBank/DDBJ databases">
        <title>De Novo Assembly of kiwifruit Actinidia rufa.</title>
        <authorList>
            <person name="Sugita-Konishi S."/>
            <person name="Sato K."/>
            <person name="Mori E."/>
            <person name="Abe Y."/>
            <person name="Kisaki G."/>
            <person name="Hamano K."/>
            <person name="Suezawa K."/>
            <person name="Otani M."/>
            <person name="Fukuda T."/>
            <person name="Manabe T."/>
            <person name="Gomi K."/>
            <person name="Tabuchi M."/>
            <person name="Akimitsu K."/>
            <person name="Kataoka I."/>
        </authorList>
    </citation>
    <scope>NUCLEOTIDE SEQUENCE [LARGE SCALE GENOMIC DNA]</scope>
    <source>
        <strain evidence="2">cv. Fuchu</strain>
    </source>
</reference>
<gene>
    <name evidence="1" type="ORF">Acr_00g0103010</name>
</gene>
<dbReference type="EMBL" id="BJWL01000469">
    <property type="protein sequence ID" value="GFS46566.1"/>
    <property type="molecule type" value="Genomic_DNA"/>
</dbReference>
<dbReference type="Proteomes" id="UP000585474">
    <property type="component" value="Unassembled WGS sequence"/>
</dbReference>
<evidence type="ECO:0000313" key="2">
    <source>
        <dbReference type="Proteomes" id="UP000585474"/>
    </source>
</evidence>
<comment type="caution">
    <text evidence="1">The sequence shown here is derived from an EMBL/GenBank/DDBJ whole genome shotgun (WGS) entry which is preliminary data.</text>
</comment>
<dbReference type="AlphaFoldDB" id="A0A7J0E1L0"/>
<accession>A0A7J0E1L0</accession>
<evidence type="ECO:0000313" key="1">
    <source>
        <dbReference type="EMBL" id="GFS46566.1"/>
    </source>
</evidence>
<name>A0A7J0E1L0_9ERIC</name>
<keyword evidence="2" id="KW-1185">Reference proteome</keyword>
<sequence length="34" mass="3433">MRSVTYRRLPCGFFVGGVVAGDDGDGGGCVVSVV</sequence>
<proteinExistence type="predicted"/>
<organism evidence="1 2">
    <name type="scientific">Actinidia rufa</name>
    <dbReference type="NCBI Taxonomy" id="165716"/>
    <lineage>
        <taxon>Eukaryota</taxon>
        <taxon>Viridiplantae</taxon>
        <taxon>Streptophyta</taxon>
        <taxon>Embryophyta</taxon>
        <taxon>Tracheophyta</taxon>
        <taxon>Spermatophyta</taxon>
        <taxon>Magnoliopsida</taxon>
        <taxon>eudicotyledons</taxon>
        <taxon>Gunneridae</taxon>
        <taxon>Pentapetalae</taxon>
        <taxon>asterids</taxon>
        <taxon>Ericales</taxon>
        <taxon>Actinidiaceae</taxon>
        <taxon>Actinidia</taxon>
    </lineage>
</organism>